<dbReference type="AlphaFoldDB" id="A0A8E2B588"/>
<evidence type="ECO:0008006" key="3">
    <source>
        <dbReference type="Google" id="ProtNLM"/>
    </source>
</evidence>
<keyword evidence="2" id="KW-1185">Reference proteome</keyword>
<protein>
    <recommendedName>
        <fullName evidence="3">Amidoligase enzyme</fullName>
    </recommendedName>
</protein>
<dbReference type="PANTHER" id="PTHR36847">
    <property type="entry name" value="AMIDOLIGASE ENZYME"/>
    <property type="match status" value="1"/>
</dbReference>
<dbReference type="PANTHER" id="PTHR36847:SF1">
    <property type="entry name" value="AMIDOLIGASE ENZYME"/>
    <property type="match status" value="1"/>
</dbReference>
<evidence type="ECO:0000313" key="2">
    <source>
        <dbReference type="Proteomes" id="UP000250043"/>
    </source>
</evidence>
<accession>A0A8E2B588</accession>
<proteinExistence type="predicted"/>
<dbReference type="EMBL" id="KV722363">
    <property type="protein sequence ID" value="OCH92872.1"/>
    <property type="molecule type" value="Genomic_DNA"/>
</dbReference>
<dbReference type="Proteomes" id="UP000250043">
    <property type="component" value="Unassembled WGS sequence"/>
</dbReference>
<reference evidence="1 2" key="1">
    <citation type="submission" date="2016-07" db="EMBL/GenBank/DDBJ databases">
        <title>Draft genome of the white-rot fungus Obba rivulosa 3A-2.</title>
        <authorList>
            <consortium name="DOE Joint Genome Institute"/>
            <person name="Miettinen O."/>
            <person name="Riley R."/>
            <person name="Acob R."/>
            <person name="Barry K."/>
            <person name="Cullen D."/>
            <person name="De Vries R."/>
            <person name="Hainaut M."/>
            <person name="Hatakka A."/>
            <person name="Henrissat B."/>
            <person name="Hilden K."/>
            <person name="Kuo R."/>
            <person name="Labutti K."/>
            <person name="Lipzen A."/>
            <person name="Makela M.R."/>
            <person name="Sandor L."/>
            <person name="Spatafora J.W."/>
            <person name="Grigoriev I.V."/>
            <person name="Hibbett D.S."/>
        </authorList>
    </citation>
    <scope>NUCLEOTIDE SEQUENCE [LARGE SCALE GENOMIC DNA]</scope>
    <source>
        <strain evidence="1 2">3A-2</strain>
    </source>
</reference>
<dbReference type="OrthoDB" id="412402at2759"/>
<gene>
    <name evidence="1" type="ORF">OBBRIDRAFT_885989</name>
</gene>
<dbReference type="Pfam" id="PF12224">
    <property type="entry name" value="Amidoligase_2"/>
    <property type="match status" value="1"/>
</dbReference>
<evidence type="ECO:0000313" key="1">
    <source>
        <dbReference type="EMBL" id="OCH92872.1"/>
    </source>
</evidence>
<organism evidence="1 2">
    <name type="scientific">Obba rivulosa</name>
    <dbReference type="NCBI Taxonomy" id="1052685"/>
    <lineage>
        <taxon>Eukaryota</taxon>
        <taxon>Fungi</taxon>
        <taxon>Dikarya</taxon>
        <taxon>Basidiomycota</taxon>
        <taxon>Agaricomycotina</taxon>
        <taxon>Agaricomycetes</taxon>
        <taxon>Polyporales</taxon>
        <taxon>Gelatoporiaceae</taxon>
        <taxon>Obba</taxon>
    </lineage>
</organism>
<name>A0A8E2B588_9APHY</name>
<dbReference type="InterPro" id="IPR022025">
    <property type="entry name" value="Amidoligase_2"/>
</dbReference>
<sequence>MTDVRNLFTLGIELEFALQGDEDIYEEIVAWLKSRDILVTAILEQETQLHDKWIVKKDESIGAEEDNRIPQPRIGVELVSPILVDIAGDPVSRQKWKGAASKVLTTLMERYTLFVNKSTGFHVHIGVGAKVLGLPGTLTLVDLKKIATGAYLFEEIIDTLHAQHRLGQNTTTTDFVRSIRQNGKFGTLTAVEAINTIWSKGKLDDFMTLMNPPHTGTPDGEHRRRYYKVNFLSYFDKGTVEFRQHEGTVDQGIIFAWVQFVLTFVRNIVNLSDTKVKKLQPTAEDLLSLVGKTTFEAMQR</sequence>